<dbReference type="AlphaFoldDB" id="A0AAP3W1E7"/>
<evidence type="ECO:0000256" key="5">
    <source>
        <dbReference type="ARBA" id="ARBA00023049"/>
    </source>
</evidence>
<dbReference type="PANTHER" id="PTHR30471">
    <property type="entry name" value="DNA REPAIR PROTEIN RADC"/>
    <property type="match status" value="1"/>
</dbReference>
<dbReference type="InterPro" id="IPR025657">
    <property type="entry name" value="RadC_JAB"/>
</dbReference>
<dbReference type="Proteomes" id="UP001199363">
    <property type="component" value="Unassembled WGS sequence"/>
</dbReference>
<dbReference type="InterPro" id="IPR020891">
    <property type="entry name" value="UPF0758_CS"/>
</dbReference>
<dbReference type="PROSITE" id="PS01302">
    <property type="entry name" value="UPF0758"/>
    <property type="match status" value="1"/>
</dbReference>
<accession>A0AAP3W1E7</accession>
<name>A0AAP3W1E7_PHOVU</name>
<dbReference type="SUPFAM" id="SSF102712">
    <property type="entry name" value="JAB1/MPN domain"/>
    <property type="match status" value="1"/>
</dbReference>
<dbReference type="GO" id="GO:0046872">
    <property type="term" value="F:metal ion binding"/>
    <property type="evidence" value="ECO:0007669"/>
    <property type="project" value="UniProtKB-KW"/>
</dbReference>
<feature type="domain" description="MPN" evidence="6">
    <location>
        <begin position="80"/>
        <end position="202"/>
    </location>
</feature>
<keyword evidence="3" id="KW-0378">Hydrolase</keyword>
<dbReference type="GO" id="GO:0006508">
    <property type="term" value="P:proteolysis"/>
    <property type="evidence" value="ECO:0007669"/>
    <property type="project" value="UniProtKB-KW"/>
</dbReference>
<protein>
    <submittedName>
        <fullName evidence="7">JAB domain-containing protein</fullName>
    </submittedName>
</protein>
<evidence type="ECO:0000256" key="1">
    <source>
        <dbReference type="ARBA" id="ARBA00022670"/>
    </source>
</evidence>
<dbReference type="RefSeq" id="WP_117926314.1">
    <property type="nucleotide sequence ID" value="NZ_CAXTCG010000024.1"/>
</dbReference>
<evidence type="ECO:0000313" key="8">
    <source>
        <dbReference type="Proteomes" id="UP001199363"/>
    </source>
</evidence>
<dbReference type="PROSITE" id="PS50249">
    <property type="entry name" value="MPN"/>
    <property type="match status" value="1"/>
</dbReference>
<evidence type="ECO:0000313" key="7">
    <source>
        <dbReference type="EMBL" id="MCB7283784.1"/>
    </source>
</evidence>
<dbReference type="InterPro" id="IPR001405">
    <property type="entry name" value="UPF0758"/>
</dbReference>
<dbReference type="GO" id="GO:0008237">
    <property type="term" value="F:metallopeptidase activity"/>
    <property type="evidence" value="ECO:0007669"/>
    <property type="project" value="UniProtKB-KW"/>
</dbReference>
<keyword evidence="4" id="KW-0862">Zinc</keyword>
<dbReference type="Gene3D" id="3.40.140.10">
    <property type="entry name" value="Cytidine Deaminase, domain 2"/>
    <property type="match status" value="1"/>
</dbReference>
<dbReference type="Pfam" id="PF04002">
    <property type="entry name" value="RadC"/>
    <property type="match status" value="1"/>
</dbReference>
<gene>
    <name evidence="7" type="ORF">LI282_22575</name>
</gene>
<dbReference type="PANTHER" id="PTHR30471:SF3">
    <property type="entry name" value="UPF0758 PROTEIN YEES-RELATED"/>
    <property type="match status" value="1"/>
</dbReference>
<dbReference type="EMBL" id="JAJCQG010000161">
    <property type="protein sequence ID" value="MCB7283784.1"/>
    <property type="molecule type" value="Genomic_DNA"/>
</dbReference>
<dbReference type="CDD" id="cd08071">
    <property type="entry name" value="MPN_DUF2466"/>
    <property type="match status" value="1"/>
</dbReference>
<evidence type="ECO:0000256" key="4">
    <source>
        <dbReference type="ARBA" id="ARBA00022833"/>
    </source>
</evidence>
<comment type="caution">
    <text evidence="7">The sequence shown here is derived from an EMBL/GenBank/DDBJ whole genome shotgun (WGS) entry which is preliminary data.</text>
</comment>
<keyword evidence="1" id="KW-0645">Protease</keyword>
<dbReference type="InterPro" id="IPR037518">
    <property type="entry name" value="MPN"/>
</dbReference>
<evidence type="ECO:0000256" key="3">
    <source>
        <dbReference type="ARBA" id="ARBA00022801"/>
    </source>
</evidence>
<evidence type="ECO:0000259" key="6">
    <source>
        <dbReference type="PROSITE" id="PS50249"/>
    </source>
</evidence>
<reference evidence="7" key="1">
    <citation type="submission" date="2021-10" db="EMBL/GenBank/DDBJ databases">
        <title>Collection of gut derived symbiotic bacterial strains cultured from healthy donors.</title>
        <authorList>
            <person name="Lin H."/>
            <person name="Littmann E."/>
            <person name="Kohout C."/>
            <person name="Pamer E.G."/>
        </authorList>
    </citation>
    <scope>NUCLEOTIDE SEQUENCE</scope>
    <source>
        <strain evidence="7">DFI.1.167</strain>
    </source>
</reference>
<sequence length="202" mass="22782">MRTGFEINGDYRLMDSAELVYILTNSAVMVNKVQEKEIAYGENCNFEEVLAKMTPGKRNLVMAGVELYKRCNSKKNEKPQIKCSTDIYDIMHPYLCDNKTEECWAIFLNQSSRVTRKIRVSAGGYAMCPVDVRVILKEAILCEAVALIICHNHPSGSHMPSSEDDKLTTALRSASNALNINMIDHVIIVNDTYYSYADEGRI</sequence>
<proteinExistence type="predicted"/>
<evidence type="ECO:0000256" key="2">
    <source>
        <dbReference type="ARBA" id="ARBA00022723"/>
    </source>
</evidence>
<organism evidence="7 8">
    <name type="scientific">Phocaeicola vulgatus</name>
    <name type="common">Bacteroides vulgatus</name>
    <dbReference type="NCBI Taxonomy" id="821"/>
    <lineage>
        <taxon>Bacteria</taxon>
        <taxon>Pseudomonadati</taxon>
        <taxon>Bacteroidota</taxon>
        <taxon>Bacteroidia</taxon>
        <taxon>Bacteroidales</taxon>
        <taxon>Bacteroidaceae</taxon>
        <taxon>Phocaeicola</taxon>
    </lineage>
</organism>
<keyword evidence="2" id="KW-0479">Metal-binding</keyword>
<keyword evidence="5" id="KW-0482">Metalloprotease</keyword>